<evidence type="ECO:0000256" key="5">
    <source>
        <dbReference type="RuleBase" id="RU004168"/>
    </source>
</evidence>
<accession>A0A511VZG4</accession>
<dbReference type="GO" id="GO:0046872">
    <property type="term" value="F:metal ion binding"/>
    <property type="evidence" value="ECO:0007669"/>
    <property type="project" value="InterPro"/>
</dbReference>
<dbReference type="OrthoDB" id="9803907at2"/>
<keyword evidence="10" id="KW-1185">Reference proteome</keyword>
<proteinExistence type="inferred from homology"/>
<dbReference type="PROSITE" id="PS51160">
    <property type="entry name" value="ACYLPHOSPHATASE_3"/>
    <property type="match status" value="1"/>
</dbReference>
<keyword evidence="3" id="KW-0067">ATP-binding</keyword>
<reference evidence="9 10" key="1">
    <citation type="submission" date="2019-07" db="EMBL/GenBank/DDBJ databases">
        <title>Whole genome shotgun sequence of Alkalibacillus haloalkaliphilus NBRC 103110.</title>
        <authorList>
            <person name="Hosoyama A."/>
            <person name="Uohara A."/>
            <person name="Ohji S."/>
            <person name="Ichikawa N."/>
        </authorList>
    </citation>
    <scope>NUCLEOTIDE SEQUENCE [LARGE SCALE GENOMIC DNA]</scope>
    <source>
        <strain evidence="9 10">NBRC 103110</strain>
    </source>
</reference>
<dbReference type="PANTHER" id="PTHR21621">
    <property type="entry name" value="RIBOSOMAL PROTEIN S6 MODIFICATION PROTEIN"/>
    <property type="match status" value="1"/>
</dbReference>
<evidence type="ECO:0000256" key="4">
    <source>
        <dbReference type="PROSITE-ProRule" id="PRU00520"/>
    </source>
</evidence>
<dbReference type="GO" id="GO:0005524">
    <property type="term" value="F:ATP binding"/>
    <property type="evidence" value="ECO:0007669"/>
    <property type="project" value="UniProtKB-UniRule"/>
</dbReference>
<dbReference type="InterPro" id="IPR013651">
    <property type="entry name" value="ATP-grasp_RimK-type"/>
</dbReference>
<feature type="coiled-coil region" evidence="6">
    <location>
        <begin position="499"/>
        <end position="526"/>
    </location>
</feature>
<gene>
    <name evidence="9" type="ORF">AHA02nite_00030</name>
</gene>
<evidence type="ECO:0000256" key="3">
    <source>
        <dbReference type="PROSITE-ProRule" id="PRU00409"/>
    </source>
</evidence>
<dbReference type="InterPro" id="IPR036046">
    <property type="entry name" value="Acylphosphatase-like_dom_sf"/>
</dbReference>
<dbReference type="PANTHER" id="PTHR21621:SF0">
    <property type="entry name" value="BETA-CITRYLGLUTAMATE SYNTHASE B-RELATED"/>
    <property type="match status" value="1"/>
</dbReference>
<evidence type="ECO:0000256" key="6">
    <source>
        <dbReference type="SAM" id="Coils"/>
    </source>
</evidence>
<comment type="similarity">
    <text evidence="5">Belongs to the acylphosphatase family.</text>
</comment>
<dbReference type="AlphaFoldDB" id="A0A511VZG4"/>
<comment type="caution">
    <text evidence="4">Lacks conserved residue(s) required for the propagation of feature annotation.</text>
</comment>
<dbReference type="GO" id="GO:0009432">
    <property type="term" value="P:SOS response"/>
    <property type="evidence" value="ECO:0007669"/>
    <property type="project" value="TreeGrafter"/>
</dbReference>
<dbReference type="GO" id="GO:0018169">
    <property type="term" value="F:ribosomal S6-glutamic acid ligase activity"/>
    <property type="evidence" value="ECO:0007669"/>
    <property type="project" value="TreeGrafter"/>
</dbReference>
<evidence type="ECO:0000313" key="10">
    <source>
        <dbReference type="Proteomes" id="UP000321440"/>
    </source>
</evidence>
<keyword evidence="6" id="KW-0175">Coiled coil</keyword>
<dbReference type="InterPro" id="IPR001792">
    <property type="entry name" value="Acylphosphatase-like_dom"/>
</dbReference>
<evidence type="ECO:0000313" key="9">
    <source>
        <dbReference type="EMBL" id="GEN44227.1"/>
    </source>
</evidence>
<dbReference type="Pfam" id="PF08443">
    <property type="entry name" value="RimK"/>
    <property type="match status" value="1"/>
</dbReference>
<feature type="domain" description="Acylphosphatase-like" evidence="8">
    <location>
        <begin position="398"/>
        <end position="485"/>
    </location>
</feature>
<dbReference type="Proteomes" id="UP000321440">
    <property type="component" value="Unassembled WGS sequence"/>
</dbReference>
<protein>
    <recommendedName>
        <fullName evidence="1">Acylphosphatase</fullName>
    </recommendedName>
    <alternativeName>
        <fullName evidence="2">Acylphosphate phosphohydrolase</fullName>
    </alternativeName>
</protein>
<dbReference type="EMBL" id="BJYA01000001">
    <property type="protein sequence ID" value="GEN44227.1"/>
    <property type="molecule type" value="Genomic_DNA"/>
</dbReference>
<evidence type="ECO:0000256" key="1">
    <source>
        <dbReference type="ARBA" id="ARBA00015991"/>
    </source>
</evidence>
<dbReference type="GO" id="GO:0005737">
    <property type="term" value="C:cytoplasm"/>
    <property type="evidence" value="ECO:0007669"/>
    <property type="project" value="TreeGrafter"/>
</dbReference>
<sequence>MKDQQMITLPHLTNDVVRQAKKTKLCAYSVALEGWRRGLNLKWYTKDSEHFQDMVIFGVNPPGRLFSLSSGEHTHYFFRTRGDKITNEAVEIGSDKDETKRYLLNQDVPCPIGKLFNGEHSDEDIVKQASEEIQYPLVIKPVDGSLGNGVITNIRNDEELYHALRYVRDELGYQDIIAERYITGEEYRVYVIEDEVVAAYNRVPANVVGDGEHTIEQLINRKNKERRKNARLHSCLIEVDIEITEFIEKAGYNYDSIPEEGELIYLREKTNVSSGGDPIDVTDTIPTEIKEVAVKSLKAVPGLYHGGVDIIYDENTGIPPVVIELNPTAQIGGILYPSEGKARDIPKAIVDYYFPETKEIDTSKSKVYFDLNAVLEPLTDRSAVEVEVSDAPDGKLYARKYTLKGRVRRNSFHQWMKEQAQSLGLHGYVQRSLKDEVEVVVAGTSREKVREFRELLNNPPKKVKIRQIESDRYEDPIKIGFEIDEPYNPKSFKSLGSAIYNMERELQKSHKRKEKLEKEIDKIITSTSWEKTSNIRSITRKLRPSK</sequence>
<organism evidence="9 10">
    <name type="scientific">Alkalibacillus haloalkaliphilus</name>
    <dbReference type="NCBI Taxonomy" id="94136"/>
    <lineage>
        <taxon>Bacteria</taxon>
        <taxon>Bacillati</taxon>
        <taxon>Bacillota</taxon>
        <taxon>Bacilli</taxon>
        <taxon>Bacillales</taxon>
        <taxon>Bacillaceae</taxon>
        <taxon>Alkalibacillus</taxon>
    </lineage>
</organism>
<evidence type="ECO:0000259" key="8">
    <source>
        <dbReference type="PROSITE" id="PS51160"/>
    </source>
</evidence>
<dbReference type="PROSITE" id="PS50975">
    <property type="entry name" value="ATP_GRASP"/>
    <property type="match status" value="1"/>
</dbReference>
<evidence type="ECO:0000259" key="7">
    <source>
        <dbReference type="PROSITE" id="PS50975"/>
    </source>
</evidence>
<dbReference type="InterPro" id="IPR013815">
    <property type="entry name" value="ATP_grasp_subdomain_1"/>
</dbReference>
<dbReference type="SUPFAM" id="SSF54975">
    <property type="entry name" value="Acylphosphatase/BLUF domain-like"/>
    <property type="match status" value="1"/>
</dbReference>
<feature type="domain" description="ATP-grasp" evidence="7">
    <location>
        <begin position="100"/>
        <end position="354"/>
    </location>
</feature>
<keyword evidence="3" id="KW-0547">Nucleotide-binding</keyword>
<dbReference type="SUPFAM" id="SSF56059">
    <property type="entry name" value="Glutathione synthetase ATP-binding domain-like"/>
    <property type="match status" value="1"/>
</dbReference>
<name>A0A511VZG4_9BACI</name>
<dbReference type="Gene3D" id="3.30.470.20">
    <property type="entry name" value="ATP-grasp fold, B domain"/>
    <property type="match status" value="1"/>
</dbReference>
<dbReference type="RefSeq" id="WP_146813151.1">
    <property type="nucleotide sequence ID" value="NZ_BJYA01000001.1"/>
</dbReference>
<dbReference type="InterPro" id="IPR011761">
    <property type="entry name" value="ATP-grasp"/>
</dbReference>
<dbReference type="Gene3D" id="3.30.1490.20">
    <property type="entry name" value="ATP-grasp fold, A domain"/>
    <property type="match status" value="1"/>
</dbReference>
<dbReference type="Pfam" id="PF00708">
    <property type="entry name" value="Acylphosphatase"/>
    <property type="match status" value="1"/>
</dbReference>
<dbReference type="Gene3D" id="3.30.70.100">
    <property type="match status" value="1"/>
</dbReference>
<evidence type="ECO:0000256" key="2">
    <source>
        <dbReference type="ARBA" id="ARBA00032904"/>
    </source>
</evidence>
<comment type="caution">
    <text evidence="9">The sequence shown here is derived from an EMBL/GenBank/DDBJ whole genome shotgun (WGS) entry which is preliminary data.</text>
</comment>